<dbReference type="PANTHER" id="PTHR30204:SF93">
    <property type="entry name" value="HTH MERR-TYPE DOMAIN-CONTAINING PROTEIN"/>
    <property type="match status" value="1"/>
</dbReference>
<comment type="caution">
    <text evidence="3">The sequence shown here is derived from an EMBL/GenBank/DDBJ whole genome shotgun (WGS) entry which is preliminary data.</text>
</comment>
<evidence type="ECO:0000256" key="1">
    <source>
        <dbReference type="ARBA" id="ARBA00023125"/>
    </source>
</evidence>
<name>A0ABP6TCH0_9ACTN</name>
<keyword evidence="4" id="KW-1185">Reference proteome</keyword>
<dbReference type="InterPro" id="IPR009061">
    <property type="entry name" value="DNA-bd_dom_put_sf"/>
</dbReference>
<dbReference type="InterPro" id="IPR047057">
    <property type="entry name" value="MerR_fam"/>
</dbReference>
<dbReference type="PROSITE" id="PS50937">
    <property type="entry name" value="HTH_MERR_2"/>
    <property type="match status" value="1"/>
</dbReference>
<evidence type="ECO:0000313" key="4">
    <source>
        <dbReference type="Proteomes" id="UP001501676"/>
    </source>
</evidence>
<dbReference type="RefSeq" id="WP_345733802.1">
    <property type="nucleotide sequence ID" value="NZ_BAAAYN010000093.1"/>
</dbReference>
<dbReference type="Proteomes" id="UP001501676">
    <property type="component" value="Unassembled WGS sequence"/>
</dbReference>
<dbReference type="SMART" id="SM00422">
    <property type="entry name" value="HTH_MERR"/>
    <property type="match status" value="1"/>
</dbReference>
<evidence type="ECO:0000313" key="3">
    <source>
        <dbReference type="EMBL" id="GAA3398615.1"/>
    </source>
</evidence>
<reference evidence="4" key="1">
    <citation type="journal article" date="2019" name="Int. J. Syst. Evol. Microbiol.">
        <title>The Global Catalogue of Microorganisms (GCM) 10K type strain sequencing project: providing services to taxonomists for standard genome sequencing and annotation.</title>
        <authorList>
            <consortium name="The Broad Institute Genomics Platform"/>
            <consortium name="The Broad Institute Genome Sequencing Center for Infectious Disease"/>
            <person name="Wu L."/>
            <person name="Ma J."/>
        </authorList>
    </citation>
    <scope>NUCLEOTIDE SEQUENCE [LARGE SCALE GENOMIC DNA]</scope>
    <source>
        <strain evidence="4">JCM 9458</strain>
    </source>
</reference>
<dbReference type="InterPro" id="IPR000551">
    <property type="entry name" value="MerR-type_HTH_dom"/>
</dbReference>
<feature type="domain" description="HTH merR-type" evidence="2">
    <location>
        <begin position="3"/>
        <end position="71"/>
    </location>
</feature>
<dbReference type="PANTHER" id="PTHR30204">
    <property type="entry name" value="REDOX-CYCLING DRUG-SENSING TRANSCRIPTIONAL ACTIVATOR SOXR"/>
    <property type="match status" value="1"/>
</dbReference>
<protein>
    <submittedName>
        <fullName evidence="3">MerR family transcriptional regulator</fullName>
    </submittedName>
</protein>
<dbReference type="EMBL" id="BAAAYN010000093">
    <property type="protein sequence ID" value="GAA3398615.1"/>
    <property type="molecule type" value="Genomic_DNA"/>
</dbReference>
<proteinExistence type="predicted"/>
<gene>
    <name evidence="3" type="ORF">GCM10020369_82470</name>
</gene>
<organism evidence="3 4">
    <name type="scientific">Cryptosporangium minutisporangium</name>
    <dbReference type="NCBI Taxonomy" id="113569"/>
    <lineage>
        <taxon>Bacteria</taxon>
        <taxon>Bacillati</taxon>
        <taxon>Actinomycetota</taxon>
        <taxon>Actinomycetes</taxon>
        <taxon>Cryptosporangiales</taxon>
        <taxon>Cryptosporangiaceae</taxon>
        <taxon>Cryptosporangium</taxon>
    </lineage>
</organism>
<keyword evidence="1" id="KW-0238">DNA-binding</keyword>
<dbReference type="Gene3D" id="1.10.1660.10">
    <property type="match status" value="1"/>
</dbReference>
<dbReference type="SUPFAM" id="SSF46955">
    <property type="entry name" value="Putative DNA-binding domain"/>
    <property type="match status" value="1"/>
</dbReference>
<dbReference type="Pfam" id="PF13411">
    <property type="entry name" value="MerR_1"/>
    <property type="match status" value="1"/>
</dbReference>
<sequence length="258" mass="27967">MAEYRIAELADATDTAVRNIRVYQDRGILPPPRRAGKIALYSDDHLVRLRLVNRLLERGYTLGVIRDLVDAWAEGRDLEDVLGLESVTRPEPRVERPEPITLSDLERLYGGQATPDLLARAIELGVLARTGPTTFEILEPQPFAAGVEMVAAGIPLTAVLDLSEGIRDDQQRTADRIVVLVDGHLLAADGPGALPAADELHHAVEAITRLRPHADKTVAAYFSRGFNGAIQRTFEELVARAQGAGEAEAAAPTTSETS</sequence>
<accession>A0ABP6TCH0</accession>
<evidence type="ECO:0000259" key="2">
    <source>
        <dbReference type="PROSITE" id="PS50937"/>
    </source>
</evidence>